<dbReference type="InterPro" id="IPR029479">
    <property type="entry name" value="Nitroreductase"/>
</dbReference>
<dbReference type="Gene3D" id="3.40.109.10">
    <property type="entry name" value="NADH Oxidase"/>
    <property type="match status" value="1"/>
</dbReference>
<dbReference type="PANTHER" id="PTHR23026">
    <property type="entry name" value="NADPH NITROREDUCTASE"/>
    <property type="match status" value="1"/>
</dbReference>
<sequence>MTIEFILERRSVRTYSGEPVSGDQITRLLEAAMAAPSAKNRQPWHFVVVTDKETLKKLSEAHPYGKMLAGAAAAIAVCGDMNTAPDYWIQDCSAATENILIAVAALGLGAVWLGCHPRPERVEAIRGVLGIPAHIGVLSLISIGHPAETKEPRTQYDESRVHRETW</sequence>
<reference evidence="2" key="1">
    <citation type="journal article" date="2020" name="mSystems">
        <title>Genome- and Community-Level Interaction Insights into Carbon Utilization and Element Cycling Functions of Hydrothermarchaeota in Hydrothermal Sediment.</title>
        <authorList>
            <person name="Zhou Z."/>
            <person name="Liu Y."/>
            <person name="Xu W."/>
            <person name="Pan J."/>
            <person name="Luo Z.H."/>
            <person name="Li M."/>
        </authorList>
    </citation>
    <scope>NUCLEOTIDE SEQUENCE [LARGE SCALE GENOMIC DNA]</scope>
    <source>
        <strain evidence="2">SpSt-1233</strain>
    </source>
</reference>
<protein>
    <submittedName>
        <fullName evidence="2">Nitroreductase family protein</fullName>
    </submittedName>
</protein>
<proteinExistence type="predicted"/>
<dbReference type="InterPro" id="IPR000415">
    <property type="entry name" value="Nitroreductase-like"/>
</dbReference>
<dbReference type="AlphaFoldDB" id="A0A7V2AW53"/>
<feature type="domain" description="Nitroreductase" evidence="1">
    <location>
        <begin position="6"/>
        <end position="61"/>
    </location>
</feature>
<feature type="domain" description="Nitroreductase" evidence="1">
    <location>
        <begin position="66"/>
        <end position="145"/>
    </location>
</feature>
<dbReference type="InterPro" id="IPR050627">
    <property type="entry name" value="Nitroreductase/BluB"/>
</dbReference>
<dbReference type="Proteomes" id="UP000886069">
    <property type="component" value="Unassembled WGS sequence"/>
</dbReference>
<comment type="caution">
    <text evidence="2">The sequence shown here is derived from an EMBL/GenBank/DDBJ whole genome shotgun (WGS) entry which is preliminary data.</text>
</comment>
<evidence type="ECO:0000313" key="2">
    <source>
        <dbReference type="EMBL" id="HER44348.1"/>
    </source>
</evidence>
<dbReference type="SUPFAM" id="SSF55469">
    <property type="entry name" value="FMN-dependent nitroreductase-like"/>
    <property type="match status" value="1"/>
</dbReference>
<dbReference type="PANTHER" id="PTHR23026:SF123">
    <property type="entry name" value="NAD(P)H NITROREDUCTASE RV3131-RELATED"/>
    <property type="match status" value="1"/>
</dbReference>
<dbReference type="CDD" id="cd02150">
    <property type="entry name" value="nitroreductase"/>
    <property type="match status" value="1"/>
</dbReference>
<name>A0A7V2AW53_UNCEI</name>
<dbReference type="EMBL" id="DSEC01000564">
    <property type="protein sequence ID" value="HER44348.1"/>
    <property type="molecule type" value="Genomic_DNA"/>
</dbReference>
<dbReference type="Pfam" id="PF00881">
    <property type="entry name" value="Nitroreductase"/>
    <property type="match status" value="2"/>
</dbReference>
<accession>A0A7V2AW53</accession>
<gene>
    <name evidence="2" type="ORF">ENO08_07810</name>
</gene>
<dbReference type="GO" id="GO:0016491">
    <property type="term" value="F:oxidoreductase activity"/>
    <property type="evidence" value="ECO:0007669"/>
    <property type="project" value="InterPro"/>
</dbReference>
<organism evidence="2">
    <name type="scientific">Eiseniibacteriota bacterium</name>
    <dbReference type="NCBI Taxonomy" id="2212470"/>
    <lineage>
        <taxon>Bacteria</taxon>
        <taxon>Candidatus Eiseniibacteriota</taxon>
    </lineage>
</organism>
<evidence type="ECO:0000259" key="1">
    <source>
        <dbReference type="Pfam" id="PF00881"/>
    </source>
</evidence>